<evidence type="ECO:0000313" key="7">
    <source>
        <dbReference type="Proteomes" id="UP000030764"/>
    </source>
</evidence>
<dbReference type="EMBL" id="KL363187">
    <property type="protein sequence ID" value="KFD57834.1"/>
    <property type="molecule type" value="Genomic_DNA"/>
</dbReference>
<keyword evidence="7" id="KW-1185">Reference proteome</keyword>
<dbReference type="SUPFAM" id="SSF50630">
    <property type="entry name" value="Acid proteases"/>
    <property type="match status" value="1"/>
</dbReference>
<evidence type="ECO:0000256" key="1">
    <source>
        <dbReference type="ARBA" id="ARBA00009136"/>
    </source>
</evidence>
<evidence type="ECO:0000313" key="6">
    <source>
        <dbReference type="EMBL" id="KFD57834.1"/>
    </source>
</evidence>
<dbReference type="Proteomes" id="UP000030764">
    <property type="component" value="Unassembled WGS sequence"/>
</dbReference>
<keyword evidence="3" id="KW-0064">Aspartyl protease</keyword>
<accession>A0A085MKT8</accession>
<dbReference type="GO" id="GO:0004190">
    <property type="term" value="F:aspartic-type endopeptidase activity"/>
    <property type="evidence" value="ECO:0007669"/>
    <property type="project" value="UniProtKB-KW"/>
</dbReference>
<dbReference type="Gene3D" id="2.40.70.10">
    <property type="entry name" value="Acid Proteases"/>
    <property type="match status" value="1"/>
</dbReference>
<keyword evidence="2" id="KW-0645">Protease</keyword>
<reference evidence="6 7" key="1">
    <citation type="journal article" date="2014" name="Nat. Genet.">
        <title>Genome and transcriptome of the porcine whipworm Trichuris suis.</title>
        <authorList>
            <person name="Jex A.R."/>
            <person name="Nejsum P."/>
            <person name="Schwarz E.M."/>
            <person name="Hu L."/>
            <person name="Young N.D."/>
            <person name="Hall R.S."/>
            <person name="Korhonen P.K."/>
            <person name="Liao S."/>
            <person name="Thamsborg S."/>
            <person name="Xia J."/>
            <person name="Xu P."/>
            <person name="Wang S."/>
            <person name="Scheerlinck J.P."/>
            <person name="Hofmann A."/>
            <person name="Sternberg P.W."/>
            <person name="Wang J."/>
            <person name="Gasser R.B."/>
        </authorList>
    </citation>
    <scope>NUCLEOTIDE SEQUENCE [LARGE SCALE GENOMIC DNA]</scope>
    <source>
        <strain evidence="6">DCEP-RM93M</strain>
    </source>
</reference>
<keyword evidence="4" id="KW-0378">Hydrolase</keyword>
<dbReference type="PANTHER" id="PTHR15397:SF3">
    <property type="entry name" value="DNA DAMAGE INDUCIBLE 1 HOMOLOG 2"/>
    <property type="match status" value="1"/>
</dbReference>
<evidence type="ECO:0000256" key="3">
    <source>
        <dbReference type="ARBA" id="ARBA00022750"/>
    </source>
</evidence>
<dbReference type="SUPFAM" id="SSF54236">
    <property type="entry name" value="Ubiquitin-like"/>
    <property type="match status" value="1"/>
</dbReference>
<sequence length="286" mass="31271">MAETTGATELQLTIVVNGEEIFPVVAQRNMTVKALTDHCKQYSATLNQNGFSVSVSFNGQFLTDLSRTLGDCGVKNGDALSLHAVPAEDMEVINVVQQISSDPSVAAAIVANNPELLEAITRRDMAKVKQLLPAAVQAARNAPAGEEMMRNPTDPEVQKLIEENIRLENIDSMFAHAMEHMPETFGSVSMLFIRCKVNNFDTTAFVDSGAQATIISEGFAERCGLMRLIDRRFSGLAMGVGTCKILGRIHIAQLQIENVFLAVSCMVVEKQPMDILFGLDMLKRHQ</sequence>
<evidence type="ECO:0000259" key="5">
    <source>
        <dbReference type="Pfam" id="PF09668"/>
    </source>
</evidence>
<dbReference type="InterPro" id="IPR029071">
    <property type="entry name" value="Ubiquitin-like_domsf"/>
</dbReference>
<feature type="non-terminal residue" evidence="6">
    <location>
        <position position="286"/>
    </location>
</feature>
<organism evidence="6 7">
    <name type="scientific">Trichuris suis</name>
    <name type="common">pig whipworm</name>
    <dbReference type="NCBI Taxonomy" id="68888"/>
    <lineage>
        <taxon>Eukaryota</taxon>
        <taxon>Metazoa</taxon>
        <taxon>Ecdysozoa</taxon>
        <taxon>Nematoda</taxon>
        <taxon>Enoplea</taxon>
        <taxon>Dorylaimia</taxon>
        <taxon>Trichinellida</taxon>
        <taxon>Trichuridae</taxon>
        <taxon>Trichuris</taxon>
    </lineage>
</organism>
<name>A0A085MKT8_9BILA</name>
<dbReference type="PANTHER" id="PTHR15397">
    <property type="entry name" value="SODIUM-GLUCOSE COTRANSPORTER REGULATORY PROTEIN -RELATED"/>
    <property type="match status" value="1"/>
</dbReference>
<evidence type="ECO:0000256" key="2">
    <source>
        <dbReference type="ARBA" id="ARBA00022670"/>
    </source>
</evidence>
<dbReference type="AlphaFoldDB" id="A0A085MKT8"/>
<dbReference type="CDD" id="cd05479">
    <property type="entry name" value="RP_DDI"/>
    <property type="match status" value="1"/>
</dbReference>
<feature type="domain" description="Aspartic peptidase DDI1-type" evidence="5">
    <location>
        <begin position="182"/>
        <end position="286"/>
    </location>
</feature>
<dbReference type="GO" id="GO:0006508">
    <property type="term" value="P:proteolysis"/>
    <property type="evidence" value="ECO:0007669"/>
    <property type="project" value="UniProtKB-KW"/>
</dbReference>
<dbReference type="Pfam" id="PF09668">
    <property type="entry name" value="Asp_protease"/>
    <property type="match status" value="1"/>
</dbReference>
<protein>
    <recommendedName>
        <fullName evidence="5">Aspartic peptidase DDI1-type domain-containing protein</fullName>
    </recommendedName>
</protein>
<dbReference type="InterPro" id="IPR021109">
    <property type="entry name" value="Peptidase_aspartic_dom_sf"/>
</dbReference>
<evidence type="ECO:0000256" key="4">
    <source>
        <dbReference type="ARBA" id="ARBA00022801"/>
    </source>
</evidence>
<comment type="similarity">
    <text evidence="1">Belongs to the DDI1 family.</text>
</comment>
<dbReference type="InterPro" id="IPR019103">
    <property type="entry name" value="Peptidase_aspartic_DDI1-type"/>
</dbReference>
<proteinExistence type="inferred from homology"/>
<gene>
    <name evidence="6" type="ORF">M513_01504</name>
</gene>